<name>A0A2N9GT05_FAGSY</name>
<keyword evidence="4" id="KW-1015">Disulfide bond</keyword>
<evidence type="ECO:0000256" key="5">
    <source>
        <dbReference type="ARBA" id="ARBA00023180"/>
    </source>
</evidence>
<evidence type="ECO:0000256" key="3">
    <source>
        <dbReference type="ARBA" id="ARBA00022679"/>
    </source>
</evidence>
<keyword evidence="5" id="KW-0325">Glycoprotein</keyword>
<proteinExistence type="predicted"/>
<dbReference type="PANTHER" id="PTHR33491">
    <property type="entry name" value="OSJNBA0016N04.9 PROTEIN"/>
    <property type="match status" value="1"/>
</dbReference>
<reference evidence="7" key="1">
    <citation type="submission" date="2018-02" db="EMBL/GenBank/DDBJ databases">
        <authorList>
            <person name="Cohen D.B."/>
            <person name="Kent A.D."/>
        </authorList>
    </citation>
    <scope>NUCLEOTIDE SEQUENCE</scope>
</reference>
<feature type="domain" description="Wall-associated receptor kinase" evidence="6">
    <location>
        <begin position="92"/>
        <end position="165"/>
    </location>
</feature>
<evidence type="ECO:0000256" key="2">
    <source>
        <dbReference type="ARBA" id="ARBA00022527"/>
    </source>
</evidence>
<dbReference type="GO" id="GO:0004674">
    <property type="term" value="F:protein serine/threonine kinase activity"/>
    <property type="evidence" value="ECO:0007669"/>
    <property type="project" value="UniProtKB-KW"/>
</dbReference>
<comment type="subcellular location">
    <subcellularLocation>
        <location evidence="1">Membrane</location>
        <topology evidence="1">Single-pass type I membrane protein</topology>
    </subcellularLocation>
</comment>
<dbReference type="Pfam" id="PF08488">
    <property type="entry name" value="WAK"/>
    <property type="match status" value="1"/>
</dbReference>
<keyword evidence="3" id="KW-0808">Transferase</keyword>
<evidence type="ECO:0000256" key="1">
    <source>
        <dbReference type="ARBA" id="ARBA00004479"/>
    </source>
</evidence>
<keyword evidence="2" id="KW-0418">Kinase</keyword>
<gene>
    <name evidence="7" type="ORF">FSB_LOCUS30515</name>
</gene>
<evidence type="ECO:0000259" key="6">
    <source>
        <dbReference type="Pfam" id="PF08488"/>
    </source>
</evidence>
<dbReference type="InterPro" id="IPR013695">
    <property type="entry name" value="WAK"/>
</dbReference>
<organism evidence="7">
    <name type="scientific">Fagus sylvatica</name>
    <name type="common">Beechnut</name>
    <dbReference type="NCBI Taxonomy" id="28930"/>
    <lineage>
        <taxon>Eukaryota</taxon>
        <taxon>Viridiplantae</taxon>
        <taxon>Streptophyta</taxon>
        <taxon>Embryophyta</taxon>
        <taxon>Tracheophyta</taxon>
        <taxon>Spermatophyta</taxon>
        <taxon>Magnoliopsida</taxon>
        <taxon>eudicotyledons</taxon>
        <taxon>Gunneridae</taxon>
        <taxon>Pentapetalae</taxon>
        <taxon>rosids</taxon>
        <taxon>fabids</taxon>
        <taxon>Fagales</taxon>
        <taxon>Fagaceae</taxon>
        <taxon>Fagus</taxon>
    </lineage>
</organism>
<keyword evidence="2" id="KW-0723">Serine/threonine-protein kinase</keyword>
<evidence type="ECO:0000313" key="7">
    <source>
        <dbReference type="EMBL" id="SPD02633.1"/>
    </source>
</evidence>
<sequence length="215" mass="24182">MLTKIPYPFGIGHGCYMNRTFEIVCNGSDSSRKAFLPSIDMEEVLFTSRRGWNTFISVGCDNMAIMTGIDPMVVTGCKSDCNNKSMRTNGGDQKCSGFKCCQTAVPDGIQVLNVDFKSIKEDKASGECKHAWIAEDKWLDSNKTDPSDYVQYLEYVPVVLEWTATNEARGPNSYSDMMTLRWRLLLLQRYGYQGNPYLPTGCEGKLQIRTALIFV</sequence>
<accession>A0A2N9GT05</accession>
<protein>
    <recommendedName>
        <fullName evidence="6">Wall-associated receptor kinase domain-containing protein</fullName>
    </recommendedName>
</protein>
<dbReference type="AlphaFoldDB" id="A0A2N9GT05"/>
<evidence type="ECO:0000256" key="4">
    <source>
        <dbReference type="ARBA" id="ARBA00023157"/>
    </source>
</evidence>
<dbReference type="GO" id="GO:0016020">
    <property type="term" value="C:membrane"/>
    <property type="evidence" value="ECO:0007669"/>
    <property type="project" value="UniProtKB-SubCell"/>
</dbReference>
<dbReference type="EMBL" id="OIVN01002328">
    <property type="protein sequence ID" value="SPD02633.1"/>
    <property type="molecule type" value="Genomic_DNA"/>
</dbReference>